<keyword evidence="9" id="KW-1185">Reference proteome</keyword>
<dbReference type="OrthoDB" id="10266980at2759"/>
<accession>A0A813MD44</accession>
<dbReference type="PANTHER" id="PTHR13439">
    <property type="entry name" value="CT120 PROTEIN"/>
    <property type="match status" value="1"/>
</dbReference>
<feature type="domain" description="TLC" evidence="7">
    <location>
        <begin position="47"/>
        <end position="247"/>
    </location>
</feature>
<dbReference type="Proteomes" id="UP000663879">
    <property type="component" value="Unassembled WGS sequence"/>
</dbReference>
<feature type="transmembrane region" description="Helical" evidence="6">
    <location>
        <begin position="124"/>
        <end position="145"/>
    </location>
</feature>
<feature type="transmembrane region" description="Helical" evidence="6">
    <location>
        <begin position="54"/>
        <end position="75"/>
    </location>
</feature>
<keyword evidence="2 5" id="KW-0812">Transmembrane</keyword>
<keyword evidence="4 5" id="KW-0472">Membrane</keyword>
<keyword evidence="3 6" id="KW-1133">Transmembrane helix</keyword>
<dbReference type="GO" id="GO:0016020">
    <property type="term" value="C:membrane"/>
    <property type="evidence" value="ECO:0007669"/>
    <property type="project" value="UniProtKB-SubCell"/>
</dbReference>
<evidence type="ECO:0000256" key="6">
    <source>
        <dbReference type="SAM" id="Phobius"/>
    </source>
</evidence>
<evidence type="ECO:0000256" key="4">
    <source>
        <dbReference type="ARBA" id="ARBA00023136"/>
    </source>
</evidence>
<name>A0A813MD44_9BILA</name>
<dbReference type="PANTHER" id="PTHR13439:SF0">
    <property type="entry name" value="TOPOISOMERASE I DAMAGE AFFECTED PROTEIN 4"/>
    <property type="match status" value="1"/>
</dbReference>
<dbReference type="SMART" id="SM00724">
    <property type="entry name" value="TLC"/>
    <property type="match status" value="1"/>
</dbReference>
<dbReference type="GO" id="GO:0055088">
    <property type="term" value="P:lipid homeostasis"/>
    <property type="evidence" value="ECO:0007669"/>
    <property type="project" value="TreeGrafter"/>
</dbReference>
<sequence length="272" mass="31550">MDLTIQSKSISNLTQIWIFFAAHFCLFQFLLNYLPRYSKVYQSIPLHQQASTVIRILSSFHATIATILSLCLVYFDKDLNDNKLLYSSFAISFTLNFSIGYLAFDMLIMLMHRAEFEWFFAVHHFVSIVAFYCCSTAGVFPYIALCRLISEGSTPFLNNRWFLLTINQKDSKLYKINGIFLIVVFTLVRIVQMIPNWLIFFESMNTLEWSSIEMKYKIVCVGSCVPLDILNLYWFSKIIKIVYKTVCGSKSKQKPVSKSIHELKETGDLKSD</sequence>
<reference evidence="8" key="1">
    <citation type="submission" date="2021-02" db="EMBL/GenBank/DDBJ databases">
        <authorList>
            <person name="Nowell W R."/>
        </authorList>
    </citation>
    <scope>NUCLEOTIDE SEQUENCE</scope>
    <source>
        <strain evidence="8">Ploen Becks lab</strain>
    </source>
</reference>
<dbReference type="Pfam" id="PF03798">
    <property type="entry name" value="TRAM_LAG1_CLN8"/>
    <property type="match status" value="1"/>
</dbReference>
<feature type="transmembrane region" description="Helical" evidence="6">
    <location>
        <begin position="176"/>
        <end position="194"/>
    </location>
</feature>
<evidence type="ECO:0000256" key="1">
    <source>
        <dbReference type="ARBA" id="ARBA00004141"/>
    </source>
</evidence>
<dbReference type="InterPro" id="IPR006634">
    <property type="entry name" value="TLC-dom"/>
</dbReference>
<evidence type="ECO:0000256" key="5">
    <source>
        <dbReference type="PROSITE-ProRule" id="PRU00205"/>
    </source>
</evidence>
<evidence type="ECO:0000259" key="7">
    <source>
        <dbReference type="PROSITE" id="PS50922"/>
    </source>
</evidence>
<evidence type="ECO:0000256" key="2">
    <source>
        <dbReference type="ARBA" id="ARBA00022692"/>
    </source>
</evidence>
<dbReference type="EMBL" id="CAJNOC010000062">
    <property type="protein sequence ID" value="CAF0711144.1"/>
    <property type="molecule type" value="Genomic_DNA"/>
</dbReference>
<dbReference type="GO" id="GO:0005783">
    <property type="term" value="C:endoplasmic reticulum"/>
    <property type="evidence" value="ECO:0007669"/>
    <property type="project" value="TreeGrafter"/>
</dbReference>
<organism evidence="8 9">
    <name type="scientific">Brachionus calyciflorus</name>
    <dbReference type="NCBI Taxonomy" id="104777"/>
    <lineage>
        <taxon>Eukaryota</taxon>
        <taxon>Metazoa</taxon>
        <taxon>Spiralia</taxon>
        <taxon>Gnathifera</taxon>
        <taxon>Rotifera</taxon>
        <taxon>Eurotatoria</taxon>
        <taxon>Monogononta</taxon>
        <taxon>Pseudotrocha</taxon>
        <taxon>Ploima</taxon>
        <taxon>Brachionidae</taxon>
        <taxon>Brachionus</taxon>
    </lineage>
</organism>
<evidence type="ECO:0000313" key="8">
    <source>
        <dbReference type="EMBL" id="CAF0711144.1"/>
    </source>
</evidence>
<feature type="transmembrane region" description="Helical" evidence="6">
    <location>
        <begin position="214"/>
        <end position="235"/>
    </location>
</feature>
<gene>
    <name evidence="8" type="ORF">OXX778_LOCUS1066</name>
</gene>
<comment type="caution">
    <text evidence="8">The sequence shown here is derived from an EMBL/GenBank/DDBJ whole genome shotgun (WGS) entry which is preliminary data.</text>
</comment>
<feature type="transmembrane region" description="Helical" evidence="6">
    <location>
        <begin position="12"/>
        <end position="34"/>
    </location>
</feature>
<proteinExistence type="predicted"/>
<dbReference type="AlphaFoldDB" id="A0A813MD44"/>
<dbReference type="PROSITE" id="PS50922">
    <property type="entry name" value="TLC"/>
    <property type="match status" value="1"/>
</dbReference>
<evidence type="ECO:0000256" key="3">
    <source>
        <dbReference type="ARBA" id="ARBA00022989"/>
    </source>
</evidence>
<evidence type="ECO:0000313" key="9">
    <source>
        <dbReference type="Proteomes" id="UP000663879"/>
    </source>
</evidence>
<protein>
    <recommendedName>
        <fullName evidence="7">TLC domain-containing protein</fullName>
    </recommendedName>
</protein>
<feature type="transmembrane region" description="Helical" evidence="6">
    <location>
        <begin position="84"/>
        <end position="104"/>
    </location>
</feature>
<dbReference type="InterPro" id="IPR050846">
    <property type="entry name" value="TLCD"/>
</dbReference>
<comment type="subcellular location">
    <subcellularLocation>
        <location evidence="1">Membrane</location>
        <topology evidence="1">Multi-pass membrane protein</topology>
    </subcellularLocation>
</comment>